<proteinExistence type="predicted"/>
<sequence length="611" mass="67535">MSDVRISLETPWQEEWSTLPTDGLIEALDWSPTAPAEMTDAAAHRKVDQFWRYWAKYLQGFSSKKSQSKDKLSAKTQVRERLLLLLVQPGIVDANDHENLRKSLEKIWRPKTSSKKVKEELTRLNELVPDAASRALILAEIMRGIGADIDHELLAELFRDLLACVLQVLHAEESNDTSLAAKLIVQGELPWKAGLLFGPLRGSNRWLKVGRDVLREELDAQCDTDGTPHGLLGDEYTPWLASLVRAAEWNAAAKQALWTSKTGNLFDAFVSTAVKCMTPTGKLLLQVGTAAETAAILSVGTQVSGLAKRSPERFAIAALAASNGKLKSIETDIDEWSTQSDWSRVACLRNDWGSSSDVLAIEHAGPVPRLELVAGGTSLLQGSWPLDAKVGIKKVVIEDEWDCVCYHTDDDGEYVELYAEAGEIKFSRQLFLSRSEKFAVLFDSVLEGAEAKVKLSSTLPISEGVEPRVNKETREISLSAGKRYARLYPLGLPDRRLMSSAGDINISEQAVTIEAENVGVAAAPVLIDWHPRRTALPADWRMLTVAEEGKPVTPATAIGCRLRIGKYQLLLYRRYDESPAMRSVLGHHHNNETVIAEFDKDGDVEPLLLVE</sequence>
<dbReference type="AlphaFoldDB" id="A0A517TDT7"/>
<evidence type="ECO:0000313" key="2">
    <source>
        <dbReference type="Proteomes" id="UP000319976"/>
    </source>
</evidence>
<dbReference type="Proteomes" id="UP000319976">
    <property type="component" value="Chromosome"/>
</dbReference>
<accession>A0A517TDT7</accession>
<dbReference type="KEGG" id="chya:V22_38080"/>
<dbReference type="OrthoDB" id="277106at2"/>
<name>A0A517TDT7_9PLAN</name>
<organism evidence="1 2">
    <name type="scientific">Calycomorphotria hydatis</name>
    <dbReference type="NCBI Taxonomy" id="2528027"/>
    <lineage>
        <taxon>Bacteria</taxon>
        <taxon>Pseudomonadati</taxon>
        <taxon>Planctomycetota</taxon>
        <taxon>Planctomycetia</taxon>
        <taxon>Planctomycetales</taxon>
        <taxon>Planctomycetaceae</taxon>
        <taxon>Calycomorphotria</taxon>
    </lineage>
</organism>
<dbReference type="EMBL" id="CP036316">
    <property type="protein sequence ID" value="QDT66538.1"/>
    <property type="molecule type" value="Genomic_DNA"/>
</dbReference>
<evidence type="ECO:0000313" key="1">
    <source>
        <dbReference type="EMBL" id="QDT66538.1"/>
    </source>
</evidence>
<gene>
    <name evidence="1" type="ORF">V22_38080</name>
</gene>
<protein>
    <recommendedName>
        <fullName evidence="3">Heparinase II/III-like protein</fullName>
    </recommendedName>
</protein>
<dbReference type="RefSeq" id="WP_145265706.1">
    <property type="nucleotide sequence ID" value="NZ_CP036316.1"/>
</dbReference>
<reference evidence="1 2" key="1">
    <citation type="submission" date="2019-02" db="EMBL/GenBank/DDBJ databases">
        <title>Deep-cultivation of Planctomycetes and their phenomic and genomic characterization uncovers novel biology.</title>
        <authorList>
            <person name="Wiegand S."/>
            <person name="Jogler M."/>
            <person name="Boedeker C."/>
            <person name="Pinto D."/>
            <person name="Vollmers J."/>
            <person name="Rivas-Marin E."/>
            <person name="Kohn T."/>
            <person name="Peeters S.H."/>
            <person name="Heuer A."/>
            <person name="Rast P."/>
            <person name="Oberbeckmann S."/>
            <person name="Bunk B."/>
            <person name="Jeske O."/>
            <person name="Meyerdierks A."/>
            <person name="Storesund J.E."/>
            <person name="Kallscheuer N."/>
            <person name="Luecker S."/>
            <person name="Lage O.M."/>
            <person name="Pohl T."/>
            <person name="Merkel B.J."/>
            <person name="Hornburger P."/>
            <person name="Mueller R.-W."/>
            <person name="Bruemmer F."/>
            <person name="Labrenz M."/>
            <person name="Spormann A.M."/>
            <person name="Op den Camp H."/>
            <person name="Overmann J."/>
            <person name="Amann R."/>
            <person name="Jetten M.S.M."/>
            <person name="Mascher T."/>
            <person name="Medema M.H."/>
            <person name="Devos D.P."/>
            <person name="Kaster A.-K."/>
            <person name="Ovreas L."/>
            <person name="Rohde M."/>
            <person name="Galperin M.Y."/>
            <person name="Jogler C."/>
        </authorList>
    </citation>
    <scope>NUCLEOTIDE SEQUENCE [LARGE SCALE GENOMIC DNA]</scope>
    <source>
        <strain evidence="1 2">V22</strain>
    </source>
</reference>
<evidence type="ECO:0008006" key="3">
    <source>
        <dbReference type="Google" id="ProtNLM"/>
    </source>
</evidence>
<keyword evidence="2" id="KW-1185">Reference proteome</keyword>